<proteinExistence type="predicted"/>
<reference evidence="3" key="1">
    <citation type="submission" date="2021-01" db="UniProtKB">
        <authorList>
            <consortium name="EnsemblMetazoa"/>
        </authorList>
    </citation>
    <scope>IDENTIFICATION</scope>
</reference>
<protein>
    <submittedName>
        <fullName evidence="3">Uncharacterized protein</fullName>
    </submittedName>
</protein>
<evidence type="ECO:0000313" key="3">
    <source>
        <dbReference type="EnsemblMetazoa" id="CLYHEMP019562.2"/>
    </source>
</evidence>
<keyword evidence="2" id="KW-0812">Transmembrane</keyword>
<feature type="transmembrane region" description="Helical" evidence="2">
    <location>
        <begin position="68"/>
        <end position="93"/>
    </location>
</feature>
<evidence type="ECO:0000313" key="4">
    <source>
        <dbReference type="Proteomes" id="UP000594262"/>
    </source>
</evidence>
<dbReference type="AlphaFoldDB" id="A0A7M5X9P6"/>
<dbReference type="EnsemblMetazoa" id="CLYHEMT019562.2">
    <property type="protein sequence ID" value="CLYHEMP019562.2"/>
    <property type="gene ID" value="CLYHEMG019562"/>
</dbReference>
<organism evidence="3 4">
    <name type="scientific">Clytia hemisphaerica</name>
    <dbReference type="NCBI Taxonomy" id="252671"/>
    <lineage>
        <taxon>Eukaryota</taxon>
        <taxon>Metazoa</taxon>
        <taxon>Cnidaria</taxon>
        <taxon>Hydrozoa</taxon>
        <taxon>Hydroidolina</taxon>
        <taxon>Leptothecata</taxon>
        <taxon>Obeliida</taxon>
        <taxon>Clytiidae</taxon>
        <taxon>Clytia</taxon>
    </lineage>
</organism>
<feature type="compositionally biased region" description="Low complexity" evidence="1">
    <location>
        <begin position="162"/>
        <end position="185"/>
    </location>
</feature>
<dbReference type="Proteomes" id="UP000594262">
    <property type="component" value="Unplaced"/>
</dbReference>
<keyword evidence="2" id="KW-1133">Transmembrane helix</keyword>
<evidence type="ECO:0000256" key="2">
    <source>
        <dbReference type="SAM" id="Phobius"/>
    </source>
</evidence>
<evidence type="ECO:0000256" key="1">
    <source>
        <dbReference type="SAM" id="MobiDB-lite"/>
    </source>
</evidence>
<keyword evidence="2" id="KW-0472">Membrane</keyword>
<feature type="region of interest" description="Disordered" evidence="1">
    <location>
        <begin position="152"/>
        <end position="255"/>
    </location>
</feature>
<keyword evidence="4" id="KW-1185">Reference proteome</keyword>
<accession>A0A7M5X9P6</accession>
<dbReference type="PROSITE" id="PS51257">
    <property type="entry name" value="PROKAR_LIPOPROTEIN"/>
    <property type="match status" value="1"/>
</dbReference>
<name>A0A7M5X9P6_9CNID</name>
<sequence>MGKYCKLKKCETCFMGICFFITGAVLLGLGCQPVETYQKGDLCDDPYGWDLIQCEIGKEKSWDGEKKLYFKVFGPISLILGLVLMIIPIVMWVTKCGDDGCCSYGDDDDELSIGELNRLTSERIRQEERNRSFETSNTERLDDLLAAYETSLPSSHHERRSSSPMVTPSAPLPSSSTPSAPPQATGGRGSVPERRVQPGQLYNDQPPGYDQLLHPPTYWEALEQQGHFEDNDIEESMTQNNEERISPGGNNETSV</sequence>